<sequence length="223" mass="23427">MATALLIAAFTDLKRRRIGNGLNLAIALGAPLFWFATGLGWAAIGFQILLAGVTFLVACGLFVARQMGGGDVKLLTALALWFVPESFAQLVVMMAVVGGGASIAAAACNMRRQPGESLRDGIAIVAAAAWVVLAAAVTFALGTGRPIVTPQGLAAIERLIPDAWMVWLLVAAALAIFLFGMAHIMRRQKSRLPIPYGVAITVAALWVMADQYLYAPPLMHGVG</sequence>
<keyword evidence="3 6" id="KW-0812">Transmembrane</keyword>
<evidence type="ECO:0000256" key="4">
    <source>
        <dbReference type="ARBA" id="ARBA00022989"/>
    </source>
</evidence>
<gene>
    <name evidence="8" type="ORF">PYV00_12930</name>
</gene>
<keyword evidence="4 6" id="KW-1133">Transmembrane helix</keyword>
<accession>A0ABT5WRE1</accession>
<dbReference type="GO" id="GO:0004190">
    <property type="term" value="F:aspartic-type endopeptidase activity"/>
    <property type="evidence" value="ECO:0007669"/>
    <property type="project" value="UniProtKB-EC"/>
</dbReference>
<feature type="transmembrane region" description="Helical" evidence="6">
    <location>
        <begin position="122"/>
        <end position="144"/>
    </location>
</feature>
<dbReference type="InterPro" id="IPR052218">
    <property type="entry name" value="Preflagellin_Peptidase"/>
</dbReference>
<dbReference type="Proteomes" id="UP001216253">
    <property type="component" value="Unassembled WGS sequence"/>
</dbReference>
<protein>
    <submittedName>
        <fullName evidence="8">Prepilin peptidase</fullName>
        <ecNumber evidence="8">3.4.23.43</ecNumber>
    </submittedName>
</protein>
<evidence type="ECO:0000256" key="3">
    <source>
        <dbReference type="ARBA" id="ARBA00022692"/>
    </source>
</evidence>
<dbReference type="RefSeq" id="WP_275228689.1">
    <property type="nucleotide sequence ID" value="NZ_JARESE010000044.1"/>
</dbReference>
<evidence type="ECO:0000259" key="7">
    <source>
        <dbReference type="Pfam" id="PF01478"/>
    </source>
</evidence>
<feature type="transmembrane region" description="Helical" evidence="6">
    <location>
        <begin position="194"/>
        <end position="214"/>
    </location>
</feature>
<evidence type="ECO:0000256" key="6">
    <source>
        <dbReference type="SAM" id="Phobius"/>
    </source>
</evidence>
<feature type="transmembrane region" description="Helical" evidence="6">
    <location>
        <begin position="164"/>
        <end position="182"/>
    </location>
</feature>
<feature type="domain" description="Prepilin type IV endopeptidase peptidase" evidence="7">
    <location>
        <begin position="2"/>
        <end position="100"/>
    </location>
</feature>
<dbReference type="Gene3D" id="1.20.120.1220">
    <property type="match status" value="1"/>
</dbReference>
<comment type="subcellular location">
    <subcellularLocation>
        <location evidence="1">Cell membrane</location>
        <topology evidence="1">Multi-pass membrane protein</topology>
    </subcellularLocation>
</comment>
<reference evidence="8 9" key="1">
    <citation type="submission" date="2023-03" db="EMBL/GenBank/DDBJ databases">
        <title>NovoSphingobium album sp. nov. isolated from polycyclic aromatic hydrocarbons- and heavy-metal polluted soil.</title>
        <authorList>
            <person name="Liu Z."/>
            <person name="Wang K."/>
        </authorList>
    </citation>
    <scope>NUCLEOTIDE SEQUENCE [LARGE SCALE GENOMIC DNA]</scope>
    <source>
        <strain evidence="8 9">H3SJ31-1</strain>
    </source>
</reference>
<organism evidence="8 9">
    <name type="scientific">Novosphingobium album</name>
    <name type="common">ex Liu et al. 2023</name>
    <dbReference type="NCBI Taxonomy" id="3031130"/>
    <lineage>
        <taxon>Bacteria</taxon>
        <taxon>Pseudomonadati</taxon>
        <taxon>Pseudomonadota</taxon>
        <taxon>Alphaproteobacteria</taxon>
        <taxon>Sphingomonadales</taxon>
        <taxon>Sphingomonadaceae</taxon>
        <taxon>Novosphingobium</taxon>
    </lineage>
</organism>
<feature type="transmembrane region" description="Helical" evidence="6">
    <location>
        <begin position="22"/>
        <end position="41"/>
    </location>
</feature>
<name>A0ABT5WRE1_9SPHN</name>
<evidence type="ECO:0000256" key="2">
    <source>
        <dbReference type="ARBA" id="ARBA00022475"/>
    </source>
</evidence>
<evidence type="ECO:0000313" key="8">
    <source>
        <dbReference type="EMBL" id="MDE8652607.1"/>
    </source>
</evidence>
<feature type="transmembrane region" description="Helical" evidence="6">
    <location>
        <begin position="87"/>
        <end position="110"/>
    </location>
</feature>
<dbReference type="InterPro" id="IPR000045">
    <property type="entry name" value="Prepilin_IV_endopep_pep"/>
</dbReference>
<evidence type="ECO:0000256" key="1">
    <source>
        <dbReference type="ARBA" id="ARBA00004651"/>
    </source>
</evidence>
<dbReference type="EMBL" id="JARESE010000044">
    <property type="protein sequence ID" value="MDE8652607.1"/>
    <property type="molecule type" value="Genomic_DNA"/>
</dbReference>
<dbReference type="EC" id="3.4.23.43" evidence="8"/>
<keyword evidence="2" id="KW-1003">Cell membrane</keyword>
<evidence type="ECO:0000256" key="5">
    <source>
        <dbReference type="ARBA" id="ARBA00023136"/>
    </source>
</evidence>
<evidence type="ECO:0000313" key="9">
    <source>
        <dbReference type="Proteomes" id="UP001216253"/>
    </source>
</evidence>
<comment type="caution">
    <text evidence="8">The sequence shown here is derived from an EMBL/GenBank/DDBJ whole genome shotgun (WGS) entry which is preliminary data.</text>
</comment>
<dbReference type="Pfam" id="PF01478">
    <property type="entry name" value="Peptidase_A24"/>
    <property type="match status" value="1"/>
</dbReference>
<dbReference type="PANTHER" id="PTHR36506:SF1">
    <property type="entry name" value="PREFLAGELLIN PEPTIDASE"/>
    <property type="match status" value="1"/>
</dbReference>
<keyword evidence="5 6" id="KW-0472">Membrane</keyword>
<keyword evidence="8" id="KW-0378">Hydrolase</keyword>
<keyword evidence="9" id="KW-1185">Reference proteome</keyword>
<proteinExistence type="predicted"/>
<dbReference type="PANTHER" id="PTHR36506">
    <property type="entry name" value="PREFLAGELLIN PEPTIDASE"/>
    <property type="match status" value="1"/>
</dbReference>